<evidence type="ECO:0000256" key="3">
    <source>
        <dbReference type="ARBA" id="ARBA00023163"/>
    </source>
</evidence>
<evidence type="ECO:0000259" key="4">
    <source>
        <dbReference type="PROSITE" id="PS50932"/>
    </source>
</evidence>
<dbReference type="PATRIC" id="fig|546269.5.peg.628"/>
<proteinExistence type="predicted"/>
<dbReference type="AlphaFoldDB" id="D6GR33"/>
<dbReference type="InterPro" id="IPR010982">
    <property type="entry name" value="Lambda_DNA-bd_dom_sf"/>
</dbReference>
<evidence type="ECO:0000256" key="2">
    <source>
        <dbReference type="ARBA" id="ARBA00023125"/>
    </source>
</evidence>
<dbReference type="CDD" id="cd01392">
    <property type="entry name" value="HTH_LacI"/>
    <property type="match status" value="1"/>
</dbReference>
<dbReference type="InterPro" id="IPR046335">
    <property type="entry name" value="LacI/GalR-like_sensor"/>
</dbReference>
<feature type="domain" description="HTH lacI-type" evidence="4">
    <location>
        <begin position="3"/>
        <end position="57"/>
    </location>
</feature>
<keyword evidence="6" id="KW-1185">Reference proteome</keyword>
<dbReference type="RefSeq" id="WP_014262254.1">
    <property type="nucleotide sequence ID" value="NC_016630.1"/>
</dbReference>
<dbReference type="KEGG" id="faa:HMPREF0389_00037"/>
<evidence type="ECO:0000313" key="5">
    <source>
        <dbReference type="EMBL" id="EFE28124.1"/>
    </source>
</evidence>
<keyword evidence="1" id="KW-0805">Transcription regulation</keyword>
<dbReference type="GO" id="GO:0003700">
    <property type="term" value="F:DNA-binding transcription factor activity"/>
    <property type="evidence" value="ECO:0007669"/>
    <property type="project" value="TreeGrafter"/>
</dbReference>
<dbReference type="PROSITE" id="PS00356">
    <property type="entry name" value="HTH_LACI_1"/>
    <property type="match status" value="1"/>
</dbReference>
<reference evidence="6" key="1">
    <citation type="submission" date="2010-12" db="EMBL/GenBank/DDBJ databases">
        <title>The genome sequence of Filifactor alocis strain ATCC 35896.</title>
        <authorList>
            <consortium name="The Broad Institute Genome Sequencing Platform"/>
            <person name="Ward D."/>
            <person name="Earl A."/>
            <person name="Feldgarden M."/>
            <person name="Young S.K."/>
            <person name="Gargeya S."/>
            <person name="Zeng Q."/>
            <person name="Alvarado L."/>
            <person name="Berlin A."/>
            <person name="Bochicchio J."/>
            <person name="Chapman S.B."/>
            <person name="Chen Z."/>
            <person name="Freedman E."/>
            <person name="Gellesch M."/>
            <person name="Goldberg J."/>
            <person name="Griggs A."/>
            <person name="Gujja S."/>
            <person name="Heilman E."/>
            <person name="Heiman D."/>
            <person name="Howarth C."/>
            <person name="Mehta T."/>
            <person name="Neiman D."/>
            <person name="Pearson M."/>
            <person name="Roberts A."/>
            <person name="Saif S."/>
            <person name="Shea T."/>
            <person name="Shenoy N."/>
            <person name="Sisk P."/>
            <person name="Stolte C."/>
            <person name="Sykes S."/>
            <person name="White J."/>
            <person name="Yandava C."/>
            <person name="Izard J."/>
            <person name="Blanton J.M."/>
            <person name="Baranova O.V."/>
            <person name="Tanner A.C."/>
            <person name="Dewhirst F.E."/>
            <person name="Haas B."/>
            <person name="Nusbaum C."/>
            <person name="Birren B."/>
        </authorList>
    </citation>
    <scope>NUCLEOTIDE SEQUENCE [LARGE SCALE GENOMIC DNA]</scope>
    <source>
        <strain evidence="6">ATCC 35896 / D40 B5</strain>
    </source>
</reference>
<dbReference type="Gene3D" id="3.40.50.2300">
    <property type="match status" value="2"/>
</dbReference>
<dbReference type="InterPro" id="IPR028082">
    <property type="entry name" value="Peripla_BP_I"/>
</dbReference>
<dbReference type="Proteomes" id="UP000007468">
    <property type="component" value="Chromosome"/>
</dbReference>
<name>D6GR33_FILAD</name>
<organism evidence="5 6">
    <name type="scientific">Filifactor alocis (strain ATCC 35896 / CCUG 47790 / D40 B5)</name>
    <name type="common">Fusobacterium alocis</name>
    <dbReference type="NCBI Taxonomy" id="546269"/>
    <lineage>
        <taxon>Bacteria</taxon>
        <taxon>Bacillati</taxon>
        <taxon>Bacillota</taxon>
        <taxon>Clostridia</taxon>
        <taxon>Peptostreptococcales</taxon>
        <taxon>Filifactoraceae</taxon>
        <taxon>Filifactor</taxon>
    </lineage>
</organism>
<dbReference type="PANTHER" id="PTHR30146:SF109">
    <property type="entry name" value="HTH-TYPE TRANSCRIPTIONAL REGULATOR GALS"/>
    <property type="match status" value="1"/>
</dbReference>
<dbReference type="SUPFAM" id="SSF53822">
    <property type="entry name" value="Periplasmic binding protein-like I"/>
    <property type="match status" value="1"/>
</dbReference>
<dbReference type="STRING" id="546269.HMPREF0389_00037"/>
<dbReference type="SMART" id="SM00354">
    <property type="entry name" value="HTH_LACI"/>
    <property type="match status" value="1"/>
</dbReference>
<dbReference type="OrthoDB" id="9784962at2"/>
<keyword evidence="2" id="KW-0238">DNA-binding</keyword>
<protein>
    <submittedName>
        <fullName evidence="5">Sugar-binding domain protein</fullName>
    </submittedName>
</protein>
<accession>D6GR33</accession>
<dbReference type="Gene3D" id="1.10.260.40">
    <property type="entry name" value="lambda repressor-like DNA-binding domains"/>
    <property type="match status" value="1"/>
</dbReference>
<gene>
    <name evidence="5" type="ordered locus">HMPREF0389_00037</name>
</gene>
<dbReference type="EMBL" id="CP002390">
    <property type="protein sequence ID" value="EFE28124.1"/>
    <property type="molecule type" value="Genomic_DNA"/>
</dbReference>
<dbReference type="InterPro" id="IPR000843">
    <property type="entry name" value="HTH_LacI"/>
</dbReference>
<dbReference type="eggNOG" id="COG1609">
    <property type="taxonomic scope" value="Bacteria"/>
</dbReference>
<keyword evidence="3" id="KW-0804">Transcription</keyword>
<dbReference type="Pfam" id="PF00356">
    <property type="entry name" value="LacI"/>
    <property type="match status" value="1"/>
</dbReference>
<evidence type="ECO:0000313" key="6">
    <source>
        <dbReference type="Proteomes" id="UP000007468"/>
    </source>
</evidence>
<dbReference type="PANTHER" id="PTHR30146">
    <property type="entry name" value="LACI-RELATED TRANSCRIPTIONAL REPRESSOR"/>
    <property type="match status" value="1"/>
</dbReference>
<sequence>MVITIKDVARMAGVSVSTVSRVLNHSKPVSDEIRKRVEKVVEETGYVPNPVARSLVMKKSQCIGVIVSDVSKPRVGGYLNGIEEVARMYDYDLFLCNSYGEVEREIKFIHLLYTKQVAGIIIISPRLTEKVVTLTAELKIPTVFISKNAMDYDVISAGVDDRQASYDITKYFLEHGHTRIGLIQMKLSEDIEKTRMFEGYQNALKEHGIAVDKMIVSQVKNTFEEGYCAMEKLLQLENRPTAVFCCSDDLAVGAMGAVVDNGLSIPEDISIVGYYDTEICSWVRPRMTAVHHPLYDIGASSASLLLKKIENKPIKEKHIQLPYEIIERETSNRLHQEK</sequence>
<dbReference type="PRINTS" id="PR00036">
    <property type="entry name" value="HTHLACI"/>
</dbReference>
<evidence type="ECO:0000256" key="1">
    <source>
        <dbReference type="ARBA" id="ARBA00023015"/>
    </source>
</evidence>
<dbReference type="PROSITE" id="PS50932">
    <property type="entry name" value="HTH_LACI_2"/>
    <property type="match status" value="1"/>
</dbReference>
<dbReference type="GO" id="GO:0000976">
    <property type="term" value="F:transcription cis-regulatory region binding"/>
    <property type="evidence" value="ECO:0007669"/>
    <property type="project" value="TreeGrafter"/>
</dbReference>
<dbReference type="SUPFAM" id="SSF47413">
    <property type="entry name" value="lambda repressor-like DNA-binding domains"/>
    <property type="match status" value="1"/>
</dbReference>
<dbReference type="Pfam" id="PF13377">
    <property type="entry name" value="Peripla_BP_3"/>
    <property type="match status" value="1"/>
</dbReference>